<proteinExistence type="predicted"/>
<feature type="transmembrane region" description="Helical" evidence="2">
    <location>
        <begin position="20"/>
        <end position="38"/>
    </location>
</feature>
<dbReference type="OrthoDB" id="9811754at2"/>
<accession>A0A379F9N8</accession>
<dbReference type="EMBL" id="UGTW01000001">
    <property type="protein sequence ID" value="SUC16023.1"/>
    <property type="molecule type" value="Genomic_DNA"/>
</dbReference>
<dbReference type="PANTHER" id="PTHR30386:SF24">
    <property type="entry name" value="MULTIDRUG RESISTANCE EFFLUX PUMP"/>
    <property type="match status" value="1"/>
</dbReference>
<keyword evidence="1" id="KW-0175">Coiled coil</keyword>
<dbReference type="Proteomes" id="UP000254331">
    <property type="component" value="Unassembled WGS sequence"/>
</dbReference>
<dbReference type="InterPro" id="IPR050739">
    <property type="entry name" value="MFP"/>
</dbReference>
<gene>
    <name evidence="3" type="ORF">NCTC10376_01906</name>
</gene>
<dbReference type="Gene3D" id="2.40.30.170">
    <property type="match status" value="1"/>
</dbReference>
<keyword evidence="2" id="KW-1133">Transmembrane helix</keyword>
<keyword evidence="2" id="KW-0472">Membrane</keyword>
<evidence type="ECO:0000313" key="4">
    <source>
        <dbReference type="Proteomes" id="UP000254331"/>
    </source>
</evidence>
<dbReference type="AlphaFoldDB" id="A0A379F9N8"/>
<dbReference type="PANTHER" id="PTHR30386">
    <property type="entry name" value="MEMBRANE FUSION SUBUNIT OF EMRAB-TOLC MULTIDRUG EFFLUX PUMP"/>
    <property type="match status" value="1"/>
</dbReference>
<dbReference type="SUPFAM" id="SSF111369">
    <property type="entry name" value="HlyD-like secretion proteins"/>
    <property type="match status" value="1"/>
</dbReference>
<reference evidence="3 4" key="1">
    <citation type="submission" date="2018-06" db="EMBL/GenBank/DDBJ databases">
        <authorList>
            <consortium name="Pathogen Informatics"/>
            <person name="Doyle S."/>
        </authorList>
    </citation>
    <scope>NUCLEOTIDE SEQUENCE [LARGE SCALE GENOMIC DNA]</scope>
    <source>
        <strain evidence="3 4">NCTC10376</strain>
    </source>
</reference>
<name>A0A379F9N8_PROVU</name>
<protein>
    <submittedName>
        <fullName evidence="3">Multidrug efflux protein</fullName>
    </submittedName>
</protein>
<feature type="coiled-coil region" evidence="1">
    <location>
        <begin position="99"/>
        <end position="133"/>
    </location>
</feature>
<keyword evidence="2" id="KW-0812">Transmembrane</keyword>
<dbReference type="GO" id="GO:0055085">
    <property type="term" value="P:transmembrane transport"/>
    <property type="evidence" value="ECO:0007669"/>
    <property type="project" value="InterPro"/>
</dbReference>
<organism evidence="3 4">
    <name type="scientific">Proteus vulgaris</name>
    <dbReference type="NCBI Taxonomy" id="585"/>
    <lineage>
        <taxon>Bacteria</taxon>
        <taxon>Pseudomonadati</taxon>
        <taxon>Pseudomonadota</taxon>
        <taxon>Gammaproteobacteria</taxon>
        <taxon>Enterobacterales</taxon>
        <taxon>Morganellaceae</taxon>
        <taxon>Proteus</taxon>
    </lineage>
</organism>
<evidence type="ECO:0000256" key="1">
    <source>
        <dbReference type="SAM" id="Coils"/>
    </source>
</evidence>
<dbReference type="RefSeq" id="WP_082239430.1">
    <property type="nucleotide sequence ID" value="NZ_CP033736.1"/>
</dbReference>
<sequence>MENMPSNKEKITKFIMTYTPWVAVICVITFIGIAIIDWDKWWSDARYQTTDNAYIKTDTTILKSRMTGFILDVKKENYQYVKKGEVIATINNNEQILNKEAAISELKKAQLQLDNLKEEIKAAELNIGILRNRYEATIIDVEQAKRNPLLRKDLIQSGAITKQNYLDAQSDLQRLIKLQSAAKNEWEQAKQSLVLLKAQEQIRLTEKNIAQTRYQQTETELTYTTIEAPFDAQLNKIKVNIGSLVTSGTEVVTLTPLNHIYIIANLKETQIKKVIPEQRVLIKIDAFPYEEFQGKVRYIGAQSSGESALIPADNASGNFTKVVQRIPVYITFDSNNKLLAKLRAGMSVEVKIDTESLSIEGDHEA</sequence>
<evidence type="ECO:0000256" key="2">
    <source>
        <dbReference type="SAM" id="Phobius"/>
    </source>
</evidence>
<evidence type="ECO:0000313" key="3">
    <source>
        <dbReference type="EMBL" id="SUC16023.1"/>
    </source>
</evidence>